<gene>
    <name evidence="2" type="ORF">CMV_025879</name>
</gene>
<protein>
    <submittedName>
        <fullName evidence="2">Uncharacterized protein</fullName>
    </submittedName>
</protein>
<sequence length="87" mass="9823">KIPHSHVLFHCFSLSVFLPSSPHIYINTDGVEFVTAGLFNWSTASFGYAKRNFQTGQNQEVQLEIVFCSLLWAVLGKVIVTLLCRYS</sequence>
<feature type="non-terminal residue" evidence="2">
    <location>
        <position position="1"/>
    </location>
</feature>
<organism evidence="2 3">
    <name type="scientific">Castanea mollissima</name>
    <name type="common">Chinese chestnut</name>
    <dbReference type="NCBI Taxonomy" id="60419"/>
    <lineage>
        <taxon>Eukaryota</taxon>
        <taxon>Viridiplantae</taxon>
        <taxon>Streptophyta</taxon>
        <taxon>Embryophyta</taxon>
        <taxon>Tracheophyta</taxon>
        <taxon>Spermatophyta</taxon>
        <taxon>Magnoliopsida</taxon>
        <taxon>eudicotyledons</taxon>
        <taxon>Gunneridae</taxon>
        <taxon>Pentapetalae</taxon>
        <taxon>rosids</taxon>
        <taxon>fabids</taxon>
        <taxon>Fagales</taxon>
        <taxon>Fagaceae</taxon>
        <taxon>Castanea</taxon>
    </lineage>
</organism>
<keyword evidence="3" id="KW-1185">Reference proteome</keyword>
<proteinExistence type="predicted"/>
<evidence type="ECO:0000256" key="1">
    <source>
        <dbReference type="SAM" id="Phobius"/>
    </source>
</evidence>
<keyword evidence="1" id="KW-0472">Membrane</keyword>
<dbReference type="AlphaFoldDB" id="A0A8J4V4J3"/>
<keyword evidence="1" id="KW-1133">Transmembrane helix</keyword>
<dbReference type="Proteomes" id="UP000737018">
    <property type="component" value="Unassembled WGS sequence"/>
</dbReference>
<evidence type="ECO:0000313" key="2">
    <source>
        <dbReference type="EMBL" id="KAF3948073.1"/>
    </source>
</evidence>
<feature type="transmembrane region" description="Helical" evidence="1">
    <location>
        <begin position="61"/>
        <end position="84"/>
    </location>
</feature>
<reference evidence="2" key="1">
    <citation type="submission" date="2020-03" db="EMBL/GenBank/DDBJ databases">
        <title>Castanea mollissima Vanexum genome sequencing.</title>
        <authorList>
            <person name="Staton M."/>
        </authorList>
    </citation>
    <scope>NUCLEOTIDE SEQUENCE</scope>
    <source>
        <tissue evidence="2">Leaf</tissue>
    </source>
</reference>
<keyword evidence="1" id="KW-0812">Transmembrane</keyword>
<dbReference type="EMBL" id="JRKL02007129">
    <property type="protein sequence ID" value="KAF3948073.1"/>
    <property type="molecule type" value="Genomic_DNA"/>
</dbReference>
<accession>A0A8J4V4J3</accession>
<name>A0A8J4V4J3_9ROSI</name>
<evidence type="ECO:0000313" key="3">
    <source>
        <dbReference type="Proteomes" id="UP000737018"/>
    </source>
</evidence>
<comment type="caution">
    <text evidence="2">The sequence shown here is derived from an EMBL/GenBank/DDBJ whole genome shotgun (WGS) entry which is preliminary data.</text>
</comment>